<comment type="caution">
    <text evidence="1">The sequence shown here is derived from an EMBL/GenBank/DDBJ whole genome shotgun (WGS) entry which is preliminary data.</text>
</comment>
<dbReference type="AlphaFoldDB" id="A0A2M7X5G3"/>
<accession>A0A2M7X5G3</accession>
<name>A0A2M7X5G3_UNCKA</name>
<dbReference type="EMBL" id="PFWY01000019">
    <property type="protein sequence ID" value="PJA41359.1"/>
    <property type="molecule type" value="Genomic_DNA"/>
</dbReference>
<sequence length="95" mass="10591">MDTSILSNTNRFIKIAAFDHRDSLRKSMPEDQIADFKTLCAKVFSPYVQSILVDPIYGNDAITVAINSGKTILLTREETGYTDNPDGRLTVLSNH</sequence>
<evidence type="ECO:0000313" key="2">
    <source>
        <dbReference type="Proteomes" id="UP000230683"/>
    </source>
</evidence>
<proteinExistence type="predicted"/>
<protein>
    <submittedName>
        <fullName evidence="1">Uncharacterized protein</fullName>
    </submittedName>
</protein>
<dbReference type="InterPro" id="IPR013785">
    <property type="entry name" value="Aldolase_TIM"/>
</dbReference>
<dbReference type="Proteomes" id="UP000230683">
    <property type="component" value="Unassembled WGS sequence"/>
</dbReference>
<reference evidence="2" key="1">
    <citation type="submission" date="2017-09" db="EMBL/GenBank/DDBJ databases">
        <title>Depth-based differentiation of microbial function through sediment-hosted aquifers and enrichment of novel symbionts in the deep terrestrial subsurface.</title>
        <authorList>
            <person name="Probst A.J."/>
            <person name="Ladd B."/>
            <person name="Jarett J.K."/>
            <person name="Geller-Mcgrath D.E."/>
            <person name="Sieber C.M.K."/>
            <person name="Emerson J.B."/>
            <person name="Anantharaman K."/>
            <person name="Thomas B.C."/>
            <person name="Malmstrom R."/>
            <person name="Stieglmeier M."/>
            <person name="Klingl A."/>
            <person name="Woyke T."/>
            <person name="Ryan C.M."/>
            <person name="Banfield J.F."/>
        </authorList>
    </citation>
    <scope>NUCLEOTIDE SEQUENCE [LARGE SCALE GENOMIC DNA]</scope>
</reference>
<dbReference type="Gene3D" id="3.20.20.70">
    <property type="entry name" value="Aldolase class I"/>
    <property type="match status" value="1"/>
</dbReference>
<organism evidence="1 2">
    <name type="scientific">candidate division WWE3 bacterium CG_4_9_14_3_um_filter_34_6</name>
    <dbReference type="NCBI Taxonomy" id="1975079"/>
    <lineage>
        <taxon>Bacteria</taxon>
        <taxon>Katanobacteria</taxon>
    </lineage>
</organism>
<evidence type="ECO:0000313" key="1">
    <source>
        <dbReference type="EMBL" id="PJA41359.1"/>
    </source>
</evidence>
<feature type="non-terminal residue" evidence="1">
    <location>
        <position position="95"/>
    </location>
</feature>
<dbReference type="SUPFAM" id="SSF51569">
    <property type="entry name" value="Aldolase"/>
    <property type="match status" value="1"/>
</dbReference>
<gene>
    <name evidence="1" type="ORF">CO178_00335</name>
</gene>